<gene>
    <name evidence="7" type="primary">DDB1A_2</name>
    <name evidence="7" type="ORF">IWQ60_009032</name>
</gene>
<feature type="domain" description="RSE1/DDB1/CPSF1 C-terminal" evidence="4">
    <location>
        <begin position="829"/>
        <end position="1156"/>
    </location>
</feature>
<protein>
    <submittedName>
        <fullName evidence="7">DNA damage-binding protein 1a</fullName>
    </submittedName>
</protein>
<evidence type="ECO:0000259" key="4">
    <source>
        <dbReference type="Pfam" id="PF03178"/>
    </source>
</evidence>
<evidence type="ECO:0000256" key="2">
    <source>
        <dbReference type="ARBA" id="ARBA00023242"/>
    </source>
</evidence>
<dbReference type="Pfam" id="PF10433">
    <property type="entry name" value="Beta-prop_RSE1_1st"/>
    <property type="match status" value="1"/>
</dbReference>
<dbReference type="Gene3D" id="1.10.150.910">
    <property type="match status" value="1"/>
</dbReference>
<comment type="subcellular location">
    <subcellularLocation>
        <location evidence="1">Nucleus</location>
    </subcellularLocation>
</comment>
<keyword evidence="8" id="KW-1185">Reference proteome</keyword>
<dbReference type="InterPro" id="IPR058543">
    <property type="entry name" value="Beta-prop_RSE1/DDB1/CPSF1_2nd"/>
</dbReference>
<feature type="region of interest" description="Disordered" evidence="3">
    <location>
        <begin position="788"/>
        <end position="811"/>
    </location>
</feature>
<evidence type="ECO:0000259" key="5">
    <source>
        <dbReference type="Pfam" id="PF10433"/>
    </source>
</evidence>
<dbReference type="PANTHER" id="PTHR10644">
    <property type="entry name" value="DNA REPAIR/RNA PROCESSING CPSF FAMILY"/>
    <property type="match status" value="1"/>
</dbReference>
<dbReference type="InterPro" id="IPR018846">
    <property type="entry name" value="Beta-prop_RSE1/DDB1/CPSF1_1st"/>
</dbReference>
<organism evidence="7 8">
    <name type="scientific">Tieghemiomyces parasiticus</name>
    <dbReference type="NCBI Taxonomy" id="78921"/>
    <lineage>
        <taxon>Eukaryota</taxon>
        <taxon>Fungi</taxon>
        <taxon>Fungi incertae sedis</taxon>
        <taxon>Zoopagomycota</taxon>
        <taxon>Kickxellomycotina</taxon>
        <taxon>Dimargaritomycetes</taxon>
        <taxon>Dimargaritales</taxon>
        <taxon>Dimargaritaceae</taxon>
        <taxon>Tieghemiomyces</taxon>
    </lineage>
</organism>
<sequence>MAFNYVATAHKPTSIRHAIKGNFLSPDETNLILEKCTRIEILRLTPGGLVRTFEFSFNGRIASMQLFRPEGRSTDLLFIVTEKHQICVLSWDPRTHGPVTEATGDMTELVGQPRENGPIGLVDPACRAAVLHLYHGTIKVVPMATPSSLRKVGNGRPDPTGAVRSNALVDLYPYNPAFGPVTGKGKDAAALPRPGDLHNAFLARIDEFELIDLVFLRDLPVLTLLTLARDREGSMQLKSYAVGLDAQELSPGPYPVYQVESGANLLIPLADGAVVIVGQVTLTYYQPPRAAVVISIAPNEFQVYTRIDADDSRILLGDDEGTLFILILLRNGAGHVTDLKLQRLGTTTIASALVYLDDGYVYVGSHYGDSQLVRLSEKAVTPGQFVRVVDTYPNLAPIRDFCVVDTDRQGQGQMVACCGAYKGSTLRVIRNGVGIEDQLFIPISGAKRVWSARTTLAARDESLLAVGFANETRLLTLDRGELREAIGFVDFVGDQPTLGLQTVRGGLLAQTTAVGVRLLRFPHGGRVDEWLAPAKARVQLVSTQADRILLTMQSGWLVHLEIQGEKLVERSRRQLPHEIAGLTLPISDDPEAADTVSLCAVACWADPAVYTLTLPDLADADVKPLGTGTLVRSLALAHLDATLYLLVTLGDGGLHHFQCDPTTGGLSDGRQVRLGHGPARLAPFYTQNALHIFAAGDRPTVIYSRGRKLQFSNVNGTGVLDMCSFNSALLPQCIVTVSAAGLRVGRIDDIQKLHIRTIPLSNIEPRRICYQDTTGVFGLLGNTSFDMTDPPGDDIGDEPSSRHNGDAEMGDATTNEASAANTIDSHLISSFQVVDGQSFDVVDGFRLQSYEQAESLVSAQLGPAALDYFIVGTAFVYPDAEDTKEGRLLVFRFARDQRKLELVAQCKVPGSVYSLERLGDHHFVAAINNCTTVFAWTDEREGGEAGPVLREVCSAANHVVALYLTVRGWRIAVGDLMRSIAVLEFNPEAGTLVEVARDYHTNWMAAMEALDDQGTHYIGAEIAFNLFSVQVPPAPSATDNNQQPTVDGQLATTGLFHLGDFVNRFRPGALVMNLPDSHPVARPRLLFGTVNGAIGVVATLDEARFRTLAQVERNLGRVIRPVGGFPHDTWRRFANTQRAVADYGFIDGDLIVQFLDLSLGDMEAVVRGANGGTPLDISVEELTRTVEDLAKIY</sequence>
<proteinExistence type="predicted"/>
<dbReference type="EMBL" id="JANBPT010000718">
    <property type="protein sequence ID" value="KAJ1913898.1"/>
    <property type="molecule type" value="Genomic_DNA"/>
</dbReference>
<evidence type="ECO:0000313" key="8">
    <source>
        <dbReference type="Proteomes" id="UP001150569"/>
    </source>
</evidence>
<comment type="caution">
    <text evidence="7">The sequence shown here is derived from an EMBL/GenBank/DDBJ whole genome shotgun (WGS) entry which is preliminary data.</text>
</comment>
<evidence type="ECO:0000259" key="6">
    <source>
        <dbReference type="Pfam" id="PF23726"/>
    </source>
</evidence>
<dbReference type="Pfam" id="PF03178">
    <property type="entry name" value="CPSF_A"/>
    <property type="match status" value="1"/>
</dbReference>
<dbReference type="Proteomes" id="UP001150569">
    <property type="component" value="Unassembled WGS sequence"/>
</dbReference>
<evidence type="ECO:0000256" key="1">
    <source>
        <dbReference type="ARBA" id="ARBA00004123"/>
    </source>
</evidence>
<dbReference type="InterPro" id="IPR050358">
    <property type="entry name" value="RSE1/DDB1/CFT1"/>
</dbReference>
<dbReference type="GO" id="GO:0005634">
    <property type="term" value="C:nucleus"/>
    <property type="evidence" value="ECO:0007669"/>
    <property type="project" value="UniProtKB-SubCell"/>
</dbReference>
<dbReference type="Pfam" id="PF23726">
    <property type="entry name" value="Beta-prop_RSE1_2nd"/>
    <property type="match status" value="1"/>
</dbReference>
<accession>A0A9W8DQ53</accession>
<dbReference type="AlphaFoldDB" id="A0A9W8DQ53"/>
<dbReference type="OrthoDB" id="433457at2759"/>
<dbReference type="InterPro" id="IPR015943">
    <property type="entry name" value="WD40/YVTN_repeat-like_dom_sf"/>
</dbReference>
<dbReference type="GO" id="GO:0003676">
    <property type="term" value="F:nucleic acid binding"/>
    <property type="evidence" value="ECO:0007669"/>
    <property type="project" value="InterPro"/>
</dbReference>
<evidence type="ECO:0000256" key="3">
    <source>
        <dbReference type="SAM" id="MobiDB-lite"/>
    </source>
</evidence>
<reference evidence="7" key="1">
    <citation type="submission" date="2022-07" db="EMBL/GenBank/DDBJ databases">
        <title>Phylogenomic reconstructions and comparative analyses of Kickxellomycotina fungi.</title>
        <authorList>
            <person name="Reynolds N.K."/>
            <person name="Stajich J.E."/>
            <person name="Barry K."/>
            <person name="Grigoriev I.V."/>
            <person name="Crous P."/>
            <person name="Smith M.E."/>
        </authorList>
    </citation>
    <scope>NUCLEOTIDE SEQUENCE</scope>
    <source>
        <strain evidence="7">RSA 861</strain>
    </source>
</reference>
<feature type="domain" description="RSE1/DDB1/CPSF1 second beta-propeller" evidence="6">
    <location>
        <begin position="440"/>
        <end position="747"/>
    </location>
</feature>
<evidence type="ECO:0000313" key="7">
    <source>
        <dbReference type="EMBL" id="KAJ1913898.1"/>
    </source>
</evidence>
<feature type="domain" description="RSE1/DDB1/CPSF1 first beta-propeller" evidence="5">
    <location>
        <begin position="14"/>
        <end position="392"/>
    </location>
</feature>
<keyword evidence="2" id="KW-0539">Nucleus</keyword>
<dbReference type="Gene3D" id="2.130.10.10">
    <property type="entry name" value="YVTN repeat-like/Quinoprotein amine dehydrogenase"/>
    <property type="match status" value="3"/>
</dbReference>
<name>A0A9W8DQ53_9FUNG</name>
<dbReference type="InterPro" id="IPR004871">
    <property type="entry name" value="RSE1/DDB1/CPSF1_C"/>
</dbReference>